<evidence type="ECO:0000256" key="5">
    <source>
        <dbReference type="ARBA" id="ARBA00022898"/>
    </source>
</evidence>
<keyword evidence="6" id="KW-0413">Isomerase</keyword>
<comment type="caution">
    <text evidence="10">The sequence shown here is derived from an EMBL/GenBank/DDBJ whole genome shotgun (WGS) entry which is preliminary data.</text>
</comment>
<dbReference type="InterPro" id="IPR011079">
    <property type="entry name" value="Ala_racemase_C"/>
</dbReference>
<evidence type="ECO:0000256" key="2">
    <source>
        <dbReference type="ARBA" id="ARBA00001933"/>
    </source>
</evidence>
<comment type="cofactor">
    <cofactor evidence="2 7">
        <name>pyridoxal 5'-phosphate</name>
        <dbReference type="ChEBI" id="CHEBI:597326"/>
    </cofactor>
</comment>
<evidence type="ECO:0000256" key="3">
    <source>
        <dbReference type="ARBA" id="ARBA00007880"/>
    </source>
</evidence>
<evidence type="ECO:0000256" key="4">
    <source>
        <dbReference type="ARBA" id="ARBA00013089"/>
    </source>
</evidence>
<dbReference type="GO" id="GO:0030632">
    <property type="term" value="P:D-alanine biosynthetic process"/>
    <property type="evidence" value="ECO:0007669"/>
    <property type="project" value="TreeGrafter"/>
</dbReference>
<dbReference type="Gene3D" id="2.40.37.10">
    <property type="entry name" value="Lyase, Ornithine Decarboxylase, Chain A, domain 1"/>
    <property type="match status" value="1"/>
</dbReference>
<dbReference type="Pfam" id="PF01168">
    <property type="entry name" value="Ala_racemase_N"/>
    <property type="match status" value="1"/>
</dbReference>
<comment type="catalytic activity">
    <reaction evidence="1">
        <text>L-alanine = D-alanine</text>
        <dbReference type="Rhea" id="RHEA:20249"/>
        <dbReference type="ChEBI" id="CHEBI:57416"/>
        <dbReference type="ChEBI" id="CHEBI:57972"/>
        <dbReference type="EC" id="5.1.1.1"/>
    </reaction>
</comment>
<evidence type="ECO:0000256" key="1">
    <source>
        <dbReference type="ARBA" id="ARBA00000316"/>
    </source>
</evidence>
<evidence type="ECO:0000313" key="11">
    <source>
        <dbReference type="Proteomes" id="UP000245293"/>
    </source>
</evidence>
<comment type="similarity">
    <text evidence="3">Belongs to the alanine racemase family.</text>
</comment>
<protein>
    <recommendedName>
        <fullName evidence="4">alanine racemase</fullName>
        <ecNumber evidence="4">5.1.1.1</ecNumber>
    </recommendedName>
</protein>
<evidence type="ECO:0000256" key="8">
    <source>
        <dbReference type="PIRSR" id="PIRSR600821-52"/>
    </source>
</evidence>
<dbReference type="PANTHER" id="PTHR30511">
    <property type="entry name" value="ALANINE RACEMASE"/>
    <property type="match status" value="1"/>
</dbReference>
<evidence type="ECO:0000313" key="10">
    <source>
        <dbReference type="EMBL" id="PWG16766.1"/>
    </source>
</evidence>
<dbReference type="PRINTS" id="PR00992">
    <property type="entry name" value="ALARACEMASE"/>
</dbReference>
<accession>A0A2V1P392</accession>
<feature type="binding site" evidence="8">
    <location>
        <position position="139"/>
    </location>
    <ligand>
        <name>substrate</name>
    </ligand>
</feature>
<dbReference type="Pfam" id="PF00842">
    <property type="entry name" value="Ala_racemase_C"/>
    <property type="match status" value="1"/>
</dbReference>
<dbReference type="EC" id="5.1.1.1" evidence="4"/>
<dbReference type="InterPro" id="IPR001608">
    <property type="entry name" value="Ala_racemase_N"/>
</dbReference>
<dbReference type="InterPro" id="IPR009006">
    <property type="entry name" value="Ala_racemase/Decarboxylase_C"/>
</dbReference>
<dbReference type="OrthoDB" id="9813814at2"/>
<dbReference type="GO" id="GO:0005829">
    <property type="term" value="C:cytosol"/>
    <property type="evidence" value="ECO:0007669"/>
    <property type="project" value="TreeGrafter"/>
</dbReference>
<dbReference type="Proteomes" id="UP000245293">
    <property type="component" value="Unassembled WGS sequence"/>
</dbReference>
<dbReference type="AlphaFoldDB" id="A0A2V1P392"/>
<organism evidence="10 11">
    <name type="scientific">Salibaculum griseiflavum</name>
    <dbReference type="NCBI Taxonomy" id="1914409"/>
    <lineage>
        <taxon>Bacteria</taxon>
        <taxon>Pseudomonadati</taxon>
        <taxon>Pseudomonadota</taxon>
        <taxon>Alphaproteobacteria</taxon>
        <taxon>Rhodobacterales</taxon>
        <taxon>Roseobacteraceae</taxon>
        <taxon>Salibaculum</taxon>
    </lineage>
</organism>
<dbReference type="SUPFAM" id="SSF51419">
    <property type="entry name" value="PLP-binding barrel"/>
    <property type="match status" value="1"/>
</dbReference>
<evidence type="ECO:0000256" key="7">
    <source>
        <dbReference type="PIRSR" id="PIRSR600821-50"/>
    </source>
</evidence>
<dbReference type="PANTHER" id="PTHR30511:SF0">
    <property type="entry name" value="ALANINE RACEMASE, CATABOLIC-RELATED"/>
    <property type="match status" value="1"/>
</dbReference>
<dbReference type="SUPFAM" id="SSF50621">
    <property type="entry name" value="Alanine racemase C-terminal domain-like"/>
    <property type="match status" value="1"/>
</dbReference>
<reference evidence="11" key="1">
    <citation type="submission" date="2018-05" db="EMBL/GenBank/DDBJ databases">
        <authorList>
            <person name="Du Z."/>
            <person name="Wang X."/>
        </authorList>
    </citation>
    <scope>NUCLEOTIDE SEQUENCE [LARGE SCALE GENOMIC DNA]</scope>
    <source>
        <strain evidence="11">WDS4C29</strain>
    </source>
</reference>
<keyword evidence="5 7" id="KW-0663">Pyridoxal phosphate</keyword>
<keyword evidence="11" id="KW-1185">Reference proteome</keyword>
<dbReference type="InterPro" id="IPR029066">
    <property type="entry name" value="PLP-binding_barrel"/>
</dbReference>
<feature type="binding site" evidence="8">
    <location>
        <position position="313"/>
    </location>
    <ligand>
        <name>substrate</name>
    </ligand>
</feature>
<dbReference type="GO" id="GO:0008784">
    <property type="term" value="F:alanine racemase activity"/>
    <property type="evidence" value="ECO:0007669"/>
    <property type="project" value="UniProtKB-EC"/>
</dbReference>
<feature type="modified residue" description="N6-(pyridoxal phosphate)lysine" evidence="7">
    <location>
        <position position="40"/>
    </location>
</feature>
<dbReference type="EMBL" id="QETF01000009">
    <property type="protein sequence ID" value="PWG16766.1"/>
    <property type="molecule type" value="Genomic_DNA"/>
</dbReference>
<sequence length="372" mass="40064">MMPDPAPTSWCTIHRDRIARNLDLALGLVPTGRRFCAVLKADAYGHGIEHVVPLVRDRGVTCIGITSNAEARAVRAAGYTGSLIRLRVATPQEAEEALPDHVEEQVSTPDMARHLRALRDAGRLRTGVHLALNVAGMSRDGLEIESSDGRDACRLILDLLGVAIRGICTHFPSNLPGQLRESADLFQAQAAWVVDAGGLDRRKVLVHAGSSLTLTSDTTIETDMYRCGAVLYGILRPDLGYRPTMDLETRVVGLQTYPRGASVGYDRTVRLTRDSRLACLSIGYENGFGRIASGAANVAIAGNLAPVLGKVSMNAIVADVTDLPQVQLGDTAVVFGGSGSAAITPEMAERQFDTIMADLYTDWGRRNARIHR</sequence>
<dbReference type="InterPro" id="IPR020622">
    <property type="entry name" value="Ala_racemase_pyridoxalP-BS"/>
</dbReference>
<dbReference type="InterPro" id="IPR000821">
    <property type="entry name" value="Ala_racemase"/>
</dbReference>
<name>A0A2V1P392_9RHOB</name>
<dbReference type="SMART" id="SM01005">
    <property type="entry name" value="Ala_racemase_C"/>
    <property type="match status" value="1"/>
</dbReference>
<feature type="domain" description="Alanine racemase C-terminal" evidence="9">
    <location>
        <begin position="244"/>
        <end position="372"/>
    </location>
</feature>
<dbReference type="PROSITE" id="PS00395">
    <property type="entry name" value="ALANINE_RACEMASE"/>
    <property type="match status" value="1"/>
</dbReference>
<proteinExistence type="inferred from homology"/>
<evidence type="ECO:0000259" key="9">
    <source>
        <dbReference type="SMART" id="SM01005"/>
    </source>
</evidence>
<gene>
    <name evidence="10" type="ORF">DFK10_09515</name>
</gene>
<dbReference type="Gene3D" id="3.20.20.10">
    <property type="entry name" value="Alanine racemase"/>
    <property type="match status" value="1"/>
</dbReference>
<evidence type="ECO:0000256" key="6">
    <source>
        <dbReference type="ARBA" id="ARBA00023235"/>
    </source>
</evidence>
<dbReference type="GO" id="GO:0030170">
    <property type="term" value="F:pyridoxal phosphate binding"/>
    <property type="evidence" value="ECO:0007669"/>
    <property type="project" value="TreeGrafter"/>
</dbReference>